<dbReference type="AlphaFoldDB" id="A0A5F4VSE8"/>
<comment type="subcellular location">
    <subcellularLocation>
        <location evidence="1">Cytoplasm</location>
        <location evidence="1">Stress granule</location>
    </subcellularLocation>
    <subcellularLocation>
        <location evidence="2">Nucleus</location>
        <location evidence="2">Nucleolus</location>
    </subcellularLocation>
</comment>
<sequence length="333" mass="39310">MMGRNQCKKAENTQNQNASPSKEDHSSSSTREQGLMENECIPLTESGFRRWIIRNFCELKEQVVAQYKETKNFEKRFDEILMRIDNLERNISELMELKNTIWERREVCTGLNTQIDQAEERISEVEDLLNEIKREDKIREKRIKRNEQSLQEVWDYVKRPNLPLIGVPECDGENDSKLENILQDIIQENFPNLAKQDNIQPQVIQRTPQRYSSRRATPRHIIVRFTRVETKEKILRAAREKGQVTHKGKPIRLTADLSAETLQARREWGPIFNILKEQNFQPRISHPAKLSFTTEGKIKSFMNKQALRDFITTRPALQELLKEALHIERNNQY</sequence>
<reference evidence="18" key="2">
    <citation type="submission" date="2025-08" db="UniProtKB">
        <authorList>
            <consortium name="Ensembl"/>
        </authorList>
    </citation>
    <scope>IDENTIFICATION</scope>
</reference>
<dbReference type="Gene3D" id="1.20.5.390">
    <property type="entry name" value="L1 transposable element, trimerization domain"/>
    <property type="match status" value="1"/>
</dbReference>
<dbReference type="InterPro" id="IPR004244">
    <property type="entry name" value="Transposase_22"/>
</dbReference>
<dbReference type="Pfam" id="PF17490">
    <property type="entry name" value="Tnp_22_dsRBD"/>
    <property type="match status" value="1"/>
</dbReference>
<evidence type="ECO:0000256" key="1">
    <source>
        <dbReference type="ARBA" id="ARBA00004210"/>
    </source>
</evidence>
<evidence type="ECO:0000256" key="8">
    <source>
        <dbReference type="ARBA" id="ARBA00060281"/>
    </source>
</evidence>
<evidence type="ECO:0000256" key="2">
    <source>
        <dbReference type="ARBA" id="ARBA00004604"/>
    </source>
</evidence>
<dbReference type="GO" id="GO:0032197">
    <property type="term" value="P:retrotransposition"/>
    <property type="evidence" value="ECO:0007669"/>
    <property type="project" value="UniProtKB-ARBA"/>
</dbReference>
<feature type="coiled-coil region" evidence="13">
    <location>
        <begin position="70"/>
        <end position="135"/>
    </location>
</feature>
<evidence type="ECO:0000256" key="6">
    <source>
        <dbReference type="ARBA" id="ARBA00023054"/>
    </source>
</evidence>
<evidence type="ECO:0000256" key="7">
    <source>
        <dbReference type="ARBA" id="ARBA00023242"/>
    </source>
</evidence>
<evidence type="ECO:0000256" key="9">
    <source>
        <dbReference type="ARBA" id="ARBA00061640"/>
    </source>
</evidence>
<reference evidence="18" key="1">
    <citation type="submission" date="2009-03" db="EMBL/GenBank/DDBJ databases">
        <authorList>
            <person name="Warren W."/>
            <person name="Ye L."/>
            <person name="Minx P."/>
            <person name="Worley K."/>
            <person name="Gibbs R."/>
            <person name="Wilson R.K."/>
        </authorList>
    </citation>
    <scope>NUCLEOTIDE SEQUENCE [LARGE SCALE GENOMIC DNA]</scope>
</reference>
<evidence type="ECO:0000256" key="12">
    <source>
        <dbReference type="ARBA" id="ARBA00078321"/>
    </source>
</evidence>
<dbReference type="Pfam" id="PF02994">
    <property type="entry name" value="Transposase_22"/>
    <property type="match status" value="1"/>
</dbReference>
<keyword evidence="5" id="KW-0832">Ubl conjugation</keyword>
<dbReference type="InterPro" id="IPR035301">
    <property type="entry name" value="L1_trimer"/>
</dbReference>
<dbReference type="FunFam" id="3.30.250.20:FF:000005">
    <property type="entry name" value="LINE-1 retrotransposable element ORF1 protein"/>
    <property type="match status" value="1"/>
</dbReference>
<evidence type="ECO:0000256" key="3">
    <source>
        <dbReference type="ARBA" id="ARBA00022490"/>
    </source>
</evidence>
<feature type="domain" description="L1 transposable element dsRBD-like" evidence="17">
    <location>
        <begin position="259"/>
        <end position="323"/>
    </location>
</feature>
<dbReference type="GO" id="GO:0005730">
    <property type="term" value="C:nucleolus"/>
    <property type="evidence" value="ECO:0007669"/>
    <property type="project" value="UniProtKB-SubCell"/>
</dbReference>
<keyword evidence="3" id="KW-0963">Cytoplasm</keyword>
<dbReference type="Proteomes" id="UP000008225">
    <property type="component" value="Chromosome 14"/>
</dbReference>
<dbReference type="PANTHER" id="PTHR11505">
    <property type="entry name" value="L1 TRANSPOSABLE ELEMENT-RELATED"/>
    <property type="match status" value="1"/>
</dbReference>
<reference evidence="18" key="3">
    <citation type="submission" date="2025-09" db="UniProtKB">
        <authorList>
            <consortium name="Ensembl"/>
        </authorList>
    </citation>
    <scope>IDENTIFICATION</scope>
</reference>
<evidence type="ECO:0000313" key="18">
    <source>
        <dbReference type="Ensembl" id="ENSCJAP00000068450.2"/>
    </source>
</evidence>
<evidence type="ECO:0000256" key="4">
    <source>
        <dbReference type="ARBA" id="ARBA00022741"/>
    </source>
</evidence>
<dbReference type="STRING" id="9483.ENSCJAP00000068450"/>
<evidence type="ECO:0000259" key="17">
    <source>
        <dbReference type="Pfam" id="PF17490"/>
    </source>
</evidence>
<dbReference type="InterPro" id="IPR042566">
    <property type="entry name" value="L1_C"/>
</dbReference>
<dbReference type="InterPro" id="IPR035300">
    <property type="entry name" value="L1_dsRBD"/>
</dbReference>
<dbReference type="InParanoid" id="A0A5F4VSE8"/>
<organism evidence="18 19">
    <name type="scientific">Callithrix jacchus</name>
    <name type="common">White-tufted-ear marmoset</name>
    <name type="synonym">Simia Jacchus</name>
    <dbReference type="NCBI Taxonomy" id="9483"/>
    <lineage>
        <taxon>Eukaryota</taxon>
        <taxon>Metazoa</taxon>
        <taxon>Chordata</taxon>
        <taxon>Craniata</taxon>
        <taxon>Vertebrata</taxon>
        <taxon>Euteleostomi</taxon>
        <taxon>Mammalia</taxon>
        <taxon>Eutheria</taxon>
        <taxon>Euarchontoglires</taxon>
        <taxon>Primates</taxon>
        <taxon>Haplorrhini</taxon>
        <taxon>Platyrrhini</taxon>
        <taxon>Cebidae</taxon>
        <taxon>Callitrichinae</taxon>
        <taxon>Callithrix</taxon>
        <taxon>Callithrix</taxon>
    </lineage>
</organism>
<name>A0A5F4VSE8_CALJA</name>
<dbReference type="OMA" id="NTIWERR"/>
<dbReference type="FunFam" id="1.20.5.390:FF:000005">
    <property type="entry name" value="LINE-1 retrotransposable element ORF1 protein"/>
    <property type="match status" value="1"/>
</dbReference>
<comment type="function">
    <text evidence="8">Nucleic acid-binding protein which is essential for retrotransposition of LINE-1 elements in the genome. Functions as a nucleic acid chaperone binding its own transcript and therefore preferentially mobilizing the transcript from which they are encoded.</text>
</comment>
<accession>A0A5F4VSE8</accession>
<dbReference type="Gene3D" id="3.30.250.20">
    <property type="entry name" value="L1 transposable element, C-terminal domain"/>
    <property type="match status" value="1"/>
</dbReference>
<evidence type="ECO:0000259" key="15">
    <source>
        <dbReference type="Pfam" id="PF02994"/>
    </source>
</evidence>
<evidence type="ECO:0000259" key="16">
    <source>
        <dbReference type="Pfam" id="PF17489"/>
    </source>
</evidence>
<evidence type="ECO:0000256" key="5">
    <source>
        <dbReference type="ARBA" id="ARBA00022843"/>
    </source>
</evidence>
<dbReference type="Pfam" id="PF17489">
    <property type="entry name" value="Tnp_22_trimer"/>
    <property type="match status" value="1"/>
</dbReference>
<proteinExistence type="inferred from homology"/>
<evidence type="ECO:0000256" key="10">
    <source>
        <dbReference type="ARBA" id="ARBA00067412"/>
    </source>
</evidence>
<keyword evidence="4" id="KW-0547">Nucleotide-binding</keyword>
<evidence type="ECO:0000256" key="14">
    <source>
        <dbReference type="SAM" id="MobiDB-lite"/>
    </source>
</evidence>
<dbReference type="Gene3D" id="3.30.70.1820">
    <property type="entry name" value="L1 transposable element, RRM domain"/>
    <property type="match status" value="1"/>
</dbReference>
<feature type="domain" description="L1 transposable element RRM" evidence="15">
    <location>
        <begin position="159"/>
        <end position="256"/>
    </location>
</feature>
<dbReference type="Ensembl" id="ENSCJAT00000108987.2">
    <property type="protein sequence ID" value="ENSCJAP00000068450.2"/>
    <property type="gene ID" value="ENSCJAG00000071532.1"/>
</dbReference>
<dbReference type="GeneTree" id="ENSGT01150000286955"/>
<protein>
    <recommendedName>
        <fullName evidence="10">LINE-1 retrotransposable element ORF1 protein</fullName>
    </recommendedName>
    <alternativeName>
        <fullName evidence="11">LINE retrotransposable element 1</fullName>
    </alternativeName>
    <alternativeName>
        <fullName evidence="12">LINE1 retrotransposable element 1</fullName>
    </alternativeName>
</protein>
<keyword evidence="6 13" id="KW-0175">Coiled coil</keyword>
<evidence type="ECO:0000256" key="11">
    <source>
        <dbReference type="ARBA" id="ARBA00076441"/>
    </source>
</evidence>
<dbReference type="FunFam" id="3.30.70.1820:FF:000002">
    <property type="entry name" value="LINE-1 retrotransposable element ORF1 protein"/>
    <property type="match status" value="1"/>
</dbReference>
<feature type="domain" description="L1 transposable element trimerization" evidence="16">
    <location>
        <begin position="116"/>
        <end position="156"/>
    </location>
</feature>
<dbReference type="GO" id="GO:0010494">
    <property type="term" value="C:cytoplasmic stress granule"/>
    <property type="evidence" value="ECO:0007669"/>
    <property type="project" value="UniProtKB-SubCell"/>
</dbReference>
<feature type="region of interest" description="Disordered" evidence="14">
    <location>
        <begin position="1"/>
        <end position="38"/>
    </location>
</feature>
<dbReference type="Bgee" id="ENSCJAG00000060595">
    <property type="expression patterns" value="Expressed in ovary and 4 other cell types or tissues"/>
</dbReference>
<evidence type="ECO:0000256" key="13">
    <source>
        <dbReference type="SAM" id="Coils"/>
    </source>
</evidence>
<evidence type="ECO:0000313" key="19">
    <source>
        <dbReference type="Proteomes" id="UP000008225"/>
    </source>
</evidence>
<keyword evidence="19" id="KW-1185">Reference proteome</keyword>
<dbReference type="GO" id="GO:0000166">
    <property type="term" value="F:nucleotide binding"/>
    <property type="evidence" value="ECO:0007669"/>
    <property type="project" value="UniProtKB-KW"/>
</dbReference>
<comment type="similarity">
    <text evidence="9">Belongs to the transposase 22 family.</text>
</comment>
<keyword evidence="7" id="KW-0539">Nucleus</keyword>
<dbReference type="InterPro" id="IPR043636">
    <property type="entry name" value="L1_RRM_dom"/>
</dbReference>